<feature type="transmembrane region" description="Helical" evidence="1">
    <location>
        <begin position="16"/>
        <end position="34"/>
    </location>
</feature>
<feature type="transmembrane region" description="Helical" evidence="1">
    <location>
        <begin position="352"/>
        <end position="371"/>
    </location>
</feature>
<gene>
    <name evidence="2" type="ORF">CDL23_15005</name>
</gene>
<keyword evidence="1" id="KW-1133">Transmembrane helix</keyword>
<evidence type="ECO:0000313" key="3">
    <source>
        <dbReference type="Proteomes" id="UP000235093"/>
    </source>
</evidence>
<sequence length="395" mass="45369">MEYQTIYNKENTRIKFLAFVIIMPAYIDVLNVLLNTIGIGMTSVVTACIYIYVLISLILKCGIRKIDFFYLIGFYLVFLLNYVFFSSTRSEMLSQGMIIVYIFFIPYGLFSFKNVVNWDSFFSYLYKYAKWAIISGGMMLLFLPYDKYLGYMDYSYSLLPAVCAAYYYQAKGKNIEEEKTSSFIPMIMFVAGIIEMAVFGARSGILYAVLFVGVLELLRKDISIQKKLLICGVLVIGGMIGVFYLDDILYLVSKLPYFENSYLVRSFLKGKLFNTDTRQVIWQSCFERLNTMGMDVTGFFGDRPYCAGAVYPHNIVLEILMSWGWIIGGCILAYLLWLIIRGLTCKGLKRDVCIFIIFSCLSRFFMSGTYIREGKFWITVFVLVALGKGKKKANN</sequence>
<keyword evidence="1" id="KW-0812">Transmembrane</keyword>
<protein>
    <recommendedName>
        <fullName evidence="4">O-antigen ligase domain-containing protein</fullName>
    </recommendedName>
</protein>
<comment type="caution">
    <text evidence="2">The sequence shown here is derived from an EMBL/GenBank/DDBJ whole genome shotgun (WGS) entry which is preliminary data.</text>
</comment>
<dbReference type="Proteomes" id="UP000235093">
    <property type="component" value="Unassembled WGS sequence"/>
</dbReference>
<evidence type="ECO:0008006" key="4">
    <source>
        <dbReference type="Google" id="ProtNLM"/>
    </source>
</evidence>
<dbReference type="RefSeq" id="WP_101884324.1">
    <property type="nucleotide sequence ID" value="NZ_CP176629.1"/>
</dbReference>
<evidence type="ECO:0000256" key="1">
    <source>
        <dbReference type="SAM" id="Phobius"/>
    </source>
</evidence>
<feature type="transmembrane region" description="Helical" evidence="1">
    <location>
        <begin position="228"/>
        <end position="245"/>
    </location>
</feature>
<keyword evidence="1" id="KW-0472">Membrane</keyword>
<feature type="transmembrane region" description="Helical" evidence="1">
    <location>
        <begin position="320"/>
        <end position="340"/>
    </location>
</feature>
<proteinExistence type="predicted"/>
<name>A0A2N5P8E5_MEDGN</name>
<evidence type="ECO:0000313" key="2">
    <source>
        <dbReference type="EMBL" id="PLT71410.1"/>
    </source>
</evidence>
<dbReference type="EMBL" id="NIHT01000035">
    <property type="protein sequence ID" value="PLT71410.1"/>
    <property type="molecule type" value="Genomic_DNA"/>
</dbReference>
<feature type="transmembrane region" description="Helical" evidence="1">
    <location>
        <begin position="204"/>
        <end position="219"/>
    </location>
</feature>
<feature type="transmembrane region" description="Helical" evidence="1">
    <location>
        <begin position="128"/>
        <end position="145"/>
    </location>
</feature>
<reference evidence="2 3" key="1">
    <citation type="journal article" date="2017" name="Genome Med.">
        <title>A novel Ruminococcus gnavus clade enriched in inflammatory bowel disease patients.</title>
        <authorList>
            <person name="Hall A.B."/>
            <person name="Yassour M."/>
            <person name="Sauk J."/>
            <person name="Garner A."/>
            <person name="Jiang X."/>
            <person name="Arthur T."/>
            <person name="Lagoudas G.K."/>
            <person name="Vatanen T."/>
            <person name="Fornelos N."/>
            <person name="Wilson R."/>
            <person name="Bertha M."/>
            <person name="Cohen M."/>
            <person name="Garber J."/>
            <person name="Khalili H."/>
            <person name="Gevers D."/>
            <person name="Ananthakrishnan A.N."/>
            <person name="Kugathasan S."/>
            <person name="Lander E.S."/>
            <person name="Blainey P."/>
            <person name="Vlamakis H."/>
            <person name="Xavier R.J."/>
            <person name="Huttenhower C."/>
        </authorList>
    </citation>
    <scope>NUCLEOTIDE SEQUENCE [LARGE SCALE GENOMIC DNA]</scope>
    <source>
        <strain evidence="2 3">RJX1125</strain>
    </source>
</reference>
<dbReference type="AlphaFoldDB" id="A0A2N5P8E5"/>
<feature type="transmembrane region" description="Helical" evidence="1">
    <location>
        <begin position="68"/>
        <end position="85"/>
    </location>
</feature>
<feature type="transmembrane region" description="Helical" evidence="1">
    <location>
        <begin position="40"/>
        <end position="59"/>
    </location>
</feature>
<accession>A0A2N5P8E5</accession>
<feature type="transmembrane region" description="Helical" evidence="1">
    <location>
        <begin position="97"/>
        <end position="116"/>
    </location>
</feature>
<organism evidence="2 3">
    <name type="scientific">Mediterraneibacter gnavus</name>
    <name type="common">Ruminococcus gnavus</name>
    <dbReference type="NCBI Taxonomy" id="33038"/>
    <lineage>
        <taxon>Bacteria</taxon>
        <taxon>Bacillati</taxon>
        <taxon>Bacillota</taxon>
        <taxon>Clostridia</taxon>
        <taxon>Lachnospirales</taxon>
        <taxon>Lachnospiraceae</taxon>
        <taxon>Mediterraneibacter</taxon>
    </lineage>
</organism>